<dbReference type="OrthoDB" id="2655332at2"/>
<evidence type="ECO:0000259" key="2">
    <source>
        <dbReference type="Pfam" id="PF22882"/>
    </source>
</evidence>
<evidence type="ECO:0000256" key="1">
    <source>
        <dbReference type="SAM" id="MobiDB-lite"/>
    </source>
</evidence>
<feature type="region of interest" description="Disordered" evidence="1">
    <location>
        <begin position="1"/>
        <end position="21"/>
    </location>
</feature>
<dbReference type="NCBIfam" id="NF040628">
    <property type="entry name" value="GT-D_rel"/>
    <property type="match status" value="1"/>
</dbReference>
<keyword evidence="4" id="KW-1185">Reference proteome</keyword>
<protein>
    <recommendedName>
        <fullName evidence="2">GT-D fold-like domain-containing protein</fullName>
    </recommendedName>
</protein>
<sequence length="314" mass="33914">MRKKQPPNRAAGPSPLYDQGYEAGYSDALRQTADHKSDEVRAAFGEGYDKGRYEGGERLIETQLPEGHVLPEVGLEGVVAVGLEHMGHQFLRLTGAGEVFERMVEAMDAQRPLAVVRLGDGETLALAQELVMSAEEVRRAGPFLAYAGVDVPDIRARDMLADAVRRAGIVGIPISRQPYFQPLLFAVLRAHGIDYRELTLTFSTVNYMMYLEGYLSRLLAGRRVLLVGNAAEELAAVLERHGVAVAGAVAPVRGIDDVPAVMERIRGASFDIALVAAGIPAVVLAVRIADELGKVALDFGHLANSFVKGEAVWT</sequence>
<comment type="caution">
    <text evidence="3">The sequence shown here is derived from an EMBL/GenBank/DDBJ whole genome shotgun (WGS) entry which is preliminary data.</text>
</comment>
<dbReference type="AlphaFoldDB" id="A0A2V5K3P8"/>
<evidence type="ECO:0000313" key="3">
    <source>
        <dbReference type="EMBL" id="PYI52273.1"/>
    </source>
</evidence>
<organism evidence="3 4">
    <name type="scientific">Paenibacillus flagellatus</name>
    <dbReference type="NCBI Taxonomy" id="2211139"/>
    <lineage>
        <taxon>Bacteria</taxon>
        <taxon>Bacillati</taxon>
        <taxon>Bacillota</taxon>
        <taxon>Bacilli</taxon>
        <taxon>Bacillales</taxon>
        <taxon>Paenibacillaceae</taxon>
        <taxon>Paenibacillus</taxon>
    </lineage>
</organism>
<accession>A0A2V5K3P8</accession>
<evidence type="ECO:0000313" key="4">
    <source>
        <dbReference type="Proteomes" id="UP000247476"/>
    </source>
</evidence>
<name>A0A2V5K3P8_9BACL</name>
<dbReference type="Proteomes" id="UP000247476">
    <property type="component" value="Unassembled WGS sequence"/>
</dbReference>
<reference evidence="3 4" key="1">
    <citation type="submission" date="2018-05" db="EMBL/GenBank/DDBJ databases">
        <title>Paenibacillus flagellatus sp. nov., isolated from selenium mineral soil.</title>
        <authorList>
            <person name="Dai X."/>
        </authorList>
    </citation>
    <scope>NUCLEOTIDE SEQUENCE [LARGE SCALE GENOMIC DNA]</scope>
    <source>
        <strain evidence="3 4">DXL2</strain>
    </source>
</reference>
<dbReference type="EMBL" id="QJVJ01000010">
    <property type="protein sequence ID" value="PYI52273.1"/>
    <property type="molecule type" value="Genomic_DNA"/>
</dbReference>
<dbReference type="Pfam" id="PF22882">
    <property type="entry name" value="GT-D-like"/>
    <property type="match status" value="1"/>
</dbReference>
<gene>
    <name evidence="3" type="ORF">DLM86_21745</name>
</gene>
<feature type="domain" description="GT-D fold-like" evidence="2">
    <location>
        <begin position="96"/>
        <end position="305"/>
    </location>
</feature>
<dbReference type="InterPro" id="IPR049785">
    <property type="entry name" value="GT-D-like_firm"/>
</dbReference>
<proteinExistence type="predicted"/>
<dbReference type="InterPro" id="IPR055171">
    <property type="entry name" value="GT-D-like"/>
</dbReference>